<comment type="caution">
    <text evidence="2">The sequence shown here is derived from an EMBL/GenBank/DDBJ whole genome shotgun (WGS) entry which is preliminary data.</text>
</comment>
<dbReference type="Gene3D" id="2.60.120.260">
    <property type="entry name" value="Galactose-binding domain-like"/>
    <property type="match status" value="2"/>
</dbReference>
<protein>
    <submittedName>
        <fullName evidence="2">Uncharacterized protein</fullName>
    </submittedName>
</protein>
<feature type="signal peptide" evidence="1">
    <location>
        <begin position="1"/>
        <end position="18"/>
    </location>
</feature>
<name>A0AAD7C9Z3_9AGAR</name>
<organism evidence="2 3">
    <name type="scientific">Roridomyces roridus</name>
    <dbReference type="NCBI Taxonomy" id="1738132"/>
    <lineage>
        <taxon>Eukaryota</taxon>
        <taxon>Fungi</taxon>
        <taxon>Dikarya</taxon>
        <taxon>Basidiomycota</taxon>
        <taxon>Agaricomycotina</taxon>
        <taxon>Agaricomycetes</taxon>
        <taxon>Agaricomycetidae</taxon>
        <taxon>Agaricales</taxon>
        <taxon>Marasmiineae</taxon>
        <taxon>Mycenaceae</taxon>
        <taxon>Roridomyces</taxon>
    </lineage>
</organism>
<evidence type="ECO:0000256" key="1">
    <source>
        <dbReference type="SAM" id="SignalP"/>
    </source>
</evidence>
<proteinExistence type="predicted"/>
<gene>
    <name evidence="2" type="ORF">FB45DRAFT_783120</name>
</gene>
<dbReference type="EMBL" id="JARKIF010000003">
    <property type="protein sequence ID" value="KAJ7643514.1"/>
    <property type="molecule type" value="Genomic_DNA"/>
</dbReference>
<sequence length="379" mass="40577">MNPFKLLLCTFFSVLVAGISVPDRTTDSTSLGRRQATLGFASSKWIWTTNTAANQAHAFRKDFTPPLGKSLIAAEVIIAGVNHLTFWVNGEIIGSTVTQAWAGRFCVDLDPSFNVFAVNASSTNTNGAFMATILLTYSDGTTDTLVSDSSWLSNGNAVPDGFAEQSFDDTTWVPSTVRATYDESGTPYVTPLIPANTPTLSFADVWWIWTDVLSSTGTVPKSTRVFRRTWTPPAGGEPSSADIIITADNEYTLYVNGFEIGSGTNWKVAGHYTVNFAPGTTEILVAVTANNLATSVAGVLMVMEVNMLPGGRNNCTAGVYGVTDGQWRSTLDGIPDGWQLPGFDDSTWPFVVEEGFYPNASPWASSVSIAAPSPPVNAF</sequence>
<keyword evidence="1" id="KW-0732">Signal</keyword>
<accession>A0AAD7C9Z3</accession>
<feature type="chain" id="PRO_5042249014" evidence="1">
    <location>
        <begin position="19"/>
        <end position="379"/>
    </location>
</feature>
<reference evidence="2" key="1">
    <citation type="submission" date="2023-03" db="EMBL/GenBank/DDBJ databases">
        <title>Massive genome expansion in bonnet fungi (Mycena s.s.) driven by repeated elements and novel gene families across ecological guilds.</title>
        <authorList>
            <consortium name="Lawrence Berkeley National Laboratory"/>
            <person name="Harder C.B."/>
            <person name="Miyauchi S."/>
            <person name="Viragh M."/>
            <person name="Kuo A."/>
            <person name="Thoen E."/>
            <person name="Andreopoulos B."/>
            <person name="Lu D."/>
            <person name="Skrede I."/>
            <person name="Drula E."/>
            <person name="Henrissat B."/>
            <person name="Morin E."/>
            <person name="Kohler A."/>
            <person name="Barry K."/>
            <person name="LaButti K."/>
            <person name="Morin E."/>
            <person name="Salamov A."/>
            <person name="Lipzen A."/>
            <person name="Mereny Z."/>
            <person name="Hegedus B."/>
            <person name="Baldrian P."/>
            <person name="Stursova M."/>
            <person name="Weitz H."/>
            <person name="Taylor A."/>
            <person name="Grigoriev I.V."/>
            <person name="Nagy L.G."/>
            <person name="Martin F."/>
            <person name="Kauserud H."/>
        </authorList>
    </citation>
    <scope>NUCLEOTIDE SEQUENCE</scope>
    <source>
        <strain evidence="2">9284</strain>
    </source>
</reference>
<dbReference type="Proteomes" id="UP001221142">
    <property type="component" value="Unassembled WGS sequence"/>
</dbReference>
<keyword evidence="3" id="KW-1185">Reference proteome</keyword>
<dbReference type="AlphaFoldDB" id="A0AAD7C9Z3"/>
<evidence type="ECO:0000313" key="3">
    <source>
        <dbReference type="Proteomes" id="UP001221142"/>
    </source>
</evidence>
<evidence type="ECO:0000313" key="2">
    <source>
        <dbReference type="EMBL" id="KAJ7643514.1"/>
    </source>
</evidence>